<dbReference type="NCBIfam" id="TIGR04183">
    <property type="entry name" value="Por_Secre_tail"/>
    <property type="match status" value="1"/>
</dbReference>
<name>A0ABR7XIG4_9BACT</name>
<organism evidence="2 3">
    <name type="scientific">Pontibacter aquaedesilientis</name>
    <dbReference type="NCBI Taxonomy" id="2766980"/>
    <lineage>
        <taxon>Bacteria</taxon>
        <taxon>Pseudomonadati</taxon>
        <taxon>Bacteroidota</taxon>
        <taxon>Cytophagia</taxon>
        <taxon>Cytophagales</taxon>
        <taxon>Hymenobacteraceae</taxon>
        <taxon>Pontibacter</taxon>
    </lineage>
</organism>
<accession>A0ABR7XIG4</accession>
<dbReference type="RefSeq" id="WP_191184255.1">
    <property type="nucleotide sequence ID" value="NZ_JACXAJ010000006.1"/>
</dbReference>
<dbReference type="Pfam" id="PF13517">
    <property type="entry name" value="FG-GAP_3"/>
    <property type="match status" value="2"/>
</dbReference>
<evidence type="ECO:0000313" key="2">
    <source>
        <dbReference type="EMBL" id="MBD1398107.1"/>
    </source>
</evidence>
<dbReference type="InterPro" id="IPR028994">
    <property type="entry name" value="Integrin_alpha_N"/>
</dbReference>
<sequence>MAKATAQLPNKLSMRYLLPTFLFLLMAIPEVLAQEPLLFRQRTDIPVKVGDTELHNPWSGGLNTPQFSTIDLNKDGREDLFIFDRMLGKVYTYLAVQEQGNWRYTYAPEYEAMFPTELENWVLLRDYNCDGLKDIFTSTSLGIRVYRQEAGNDRFPKFTLAEDALFYRSRNGSSNVNMQVNSADIPVIVDMDGDGDLDVLITEFSGGYTLEYYQNMQVEEGLACGTLQFTLGSDWWGQITECHGCNNFGFGVQCRLASPLHSGHDGSSLLAIDLDGDGDKDLLLGGVECESLVKMENKGSSKLARMESLERSFPAGTKAASLNLFPAAYYEDVTFDGIPDLLVAPNSSENMGNLELQRSAWLYRNTGTANNPAFGFVIDDFLQAQMIDLGEGAFPAFADISGDGLPDMLVGNNRSNRNGRFVASLRYYRNVGIATEPAYTLVTDDYLGLSAEGMLSMKPAFVDMNRDGGPDLVLTSKSQSGAGHHAEGSTHINYYTNSAGAGQPYSFNPARHVHLHDLADGDTPFLYDVSGDGLLDLLVGKSSGALDYFRNTGNNVFKVEKQALGGIDFNFLRRNLSPAVADLDGNGKADLLTVDDSGTLRVYPDFQDNLSGNFTATTDLLENELTRQVYSTRFGRGLSLAVAELGGPNRLYLAVGTQGGGLYLLEQTGGNTANPDTDHGKLGLKVYPIPVHGISEPLQVRADEPVTLVIHDMIGRSIYEAGSYNRRHTLSLGHLKAGVYLLRATSRDGHVESRKLIMQ</sequence>
<dbReference type="Gene3D" id="2.130.10.130">
    <property type="entry name" value="Integrin alpha, N-terminal"/>
    <property type="match status" value="3"/>
</dbReference>
<evidence type="ECO:0000256" key="1">
    <source>
        <dbReference type="ARBA" id="ARBA00022729"/>
    </source>
</evidence>
<gene>
    <name evidence="2" type="ORF">H9Q13_13105</name>
</gene>
<dbReference type="Proteomes" id="UP000625551">
    <property type="component" value="Unassembled WGS sequence"/>
</dbReference>
<keyword evidence="3" id="KW-1185">Reference proteome</keyword>
<keyword evidence="1" id="KW-0732">Signal</keyword>
<reference evidence="2 3" key="1">
    <citation type="submission" date="2020-09" db="EMBL/GenBank/DDBJ databases">
        <title>Genome sequencing and assembly of Pontibacter sp.</title>
        <authorList>
            <person name="Chhetri G."/>
        </authorList>
    </citation>
    <scope>NUCLEOTIDE SEQUENCE [LARGE SCALE GENOMIC DNA]</scope>
    <source>
        <strain evidence="2 3">JH31</strain>
    </source>
</reference>
<protein>
    <submittedName>
        <fullName evidence="2">T9SS type A sorting domain-containing protein</fullName>
    </submittedName>
</protein>
<dbReference type="PANTHER" id="PTHR44103:SF1">
    <property type="entry name" value="PROPROTEIN CONVERTASE P"/>
    <property type="match status" value="1"/>
</dbReference>
<dbReference type="InterPro" id="IPR013517">
    <property type="entry name" value="FG-GAP"/>
</dbReference>
<dbReference type="PANTHER" id="PTHR44103">
    <property type="entry name" value="PROPROTEIN CONVERTASE P"/>
    <property type="match status" value="1"/>
</dbReference>
<evidence type="ECO:0000313" key="3">
    <source>
        <dbReference type="Proteomes" id="UP000625551"/>
    </source>
</evidence>
<dbReference type="InterPro" id="IPR026444">
    <property type="entry name" value="Secre_tail"/>
</dbReference>
<dbReference type="SUPFAM" id="SSF69318">
    <property type="entry name" value="Integrin alpha N-terminal domain"/>
    <property type="match status" value="2"/>
</dbReference>
<comment type="caution">
    <text evidence="2">The sequence shown here is derived from an EMBL/GenBank/DDBJ whole genome shotgun (WGS) entry which is preliminary data.</text>
</comment>
<proteinExistence type="predicted"/>
<dbReference type="EMBL" id="JACXAJ010000006">
    <property type="protein sequence ID" value="MBD1398107.1"/>
    <property type="molecule type" value="Genomic_DNA"/>
</dbReference>